<dbReference type="OrthoDB" id="186791at2759"/>
<keyword evidence="2" id="KW-1185">Reference proteome</keyword>
<dbReference type="PANTHER" id="PTHR35845:SF1">
    <property type="entry name" value="SPERMATOGENESIS-ASSOCIATED SERINE-RICH PROTEIN 1"/>
    <property type="match status" value="1"/>
</dbReference>
<evidence type="ECO:0000313" key="2">
    <source>
        <dbReference type="Proteomes" id="UP000230750"/>
    </source>
</evidence>
<dbReference type="PANTHER" id="PTHR35845">
    <property type="entry name" value="SPERMATOGENESIS-ASSOCIATED SERINE-RICH PROTEIN 1"/>
    <property type="match status" value="1"/>
</dbReference>
<gene>
    <name evidence="1" type="ORF">BSL78_28213</name>
</gene>
<dbReference type="STRING" id="307972.A0A2G8JGU3"/>
<proteinExistence type="predicted"/>
<dbReference type="InterPro" id="IPR029165">
    <property type="entry name" value="SASRP1"/>
</dbReference>
<dbReference type="Proteomes" id="UP000230750">
    <property type="component" value="Unassembled WGS sequence"/>
</dbReference>
<dbReference type="AlphaFoldDB" id="A0A2G8JGU3"/>
<organism evidence="1 2">
    <name type="scientific">Stichopus japonicus</name>
    <name type="common">Sea cucumber</name>
    <dbReference type="NCBI Taxonomy" id="307972"/>
    <lineage>
        <taxon>Eukaryota</taxon>
        <taxon>Metazoa</taxon>
        <taxon>Echinodermata</taxon>
        <taxon>Eleutherozoa</taxon>
        <taxon>Echinozoa</taxon>
        <taxon>Holothuroidea</taxon>
        <taxon>Aspidochirotacea</taxon>
        <taxon>Aspidochirotida</taxon>
        <taxon>Stichopodidae</taxon>
        <taxon>Apostichopus</taxon>
    </lineage>
</organism>
<dbReference type="EMBL" id="MRZV01002026">
    <property type="protein sequence ID" value="PIK34963.1"/>
    <property type="molecule type" value="Genomic_DNA"/>
</dbReference>
<name>A0A2G8JGU3_STIJA</name>
<comment type="caution">
    <text evidence="1">The sequence shown here is derived from an EMBL/GenBank/DDBJ whole genome shotgun (WGS) entry which is preliminary data.</text>
</comment>
<protein>
    <submittedName>
        <fullName evidence="1">Putative spermatogenesis-associated serine-rich protein 1</fullName>
    </submittedName>
</protein>
<dbReference type="Pfam" id="PF15160">
    <property type="entry name" value="SASRP1"/>
    <property type="match status" value="1"/>
</dbReference>
<sequence length="263" mass="30596">MALHVTTDVGKPGRREREKTHFVERRGVYVEGKRGRRFIQHGIGEQPEWSPHARQIDIKHSEKGQLDWVSRVQRIPEKIESGPSEEVSLPRIRCFPGKYQKSEAEWTFYPEGFKHGKKCRFEVQRLKNAISLANNTSSQEISHFMRFGNKRKFSSYWERRGKIPCAALGDKSYQVPEYSQNFHNFGSTRTVVCFGGAQRIKPDTFVPLQPSTFVHSDCYKFREIRRKAQEDVDHVAGLEEWHPAEMLIPPVVWEDGRKIVPTT</sequence>
<evidence type="ECO:0000313" key="1">
    <source>
        <dbReference type="EMBL" id="PIK34963.1"/>
    </source>
</evidence>
<accession>A0A2G8JGU3</accession>
<reference evidence="1 2" key="1">
    <citation type="journal article" date="2017" name="PLoS Biol.">
        <title>The sea cucumber genome provides insights into morphological evolution and visceral regeneration.</title>
        <authorList>
            <person name="Zhang X."/>
            <person name="Sun L."/>
            <person name="Yuan J."/>
            <person name="Sun Y."/>
            <person name="Gao Y."/>
            <person name="Zhang L."/>
            <person name="Li S."/>
            <person name="Dai H."/>
            <person name="Hamel J.F."/>
            <person name="Liu C."/>
            <person name="Yu Y."/>
            <person name="Liu S."/>
            <person name="Lin W."/>
            <person name="Guo K."/>
            <person name="Jin S."/>
            <person name="Xu P."/>
            <person name="Storey K.B."/>
            <person name="Huan P."/>
            <person name="Zhang T."/>
            <person name="Zhou Y."/>
            <person name="Zhang J."/>
            <person name="Lin C."/>
            <person name="Li X."/>
            <person name="Xing L."/>
            <person name="Huo D."/>
            <person name="Sun M."/>
            <person name="Wang L."/>
            <person name="Mercier A."/>
            <person name="Li F."/>
            <person name="Yang H."/>
            <person name="Xiang J."/>
        </authorList>
    </citation>
    <scope>NUCLEOTIDE SEQUENCE [LARGE SCALE GENOMIC DNA]</scope>
    <source>
        <strain evidence="1">Shaxun</strain>
        <tissue evidence="1">Muscle</tissue>
    </source>
</reference>